<keyword evidence="2" id="KW-1185">Reference proteome</keyword>
<dbReference type="EMBL" id="JAAABJ010000374">
    <property type="protein sequence ID" value="NAW50662.1"/>
    <property type="molecule type" value="Genomic_DNA"/>
</dbReference>
<dbReference type="Proteomes" id="UP000553459">
    <property type="component" value="Unassembled WGS sequence"/>
</dbReference>
<proteinExistence type="predicted"/>
<comment type="caution">
    <text evidence="1">The sequence shown here is derived from an EMBL/GenBank/DDBJ whole genome shotgun (WGS) entry which is preliminary data.</text>
</comment>
<gene>
    <name evidence="1" type="ORF">GNY06_04435</name>
</gene>
<dbReference type="AlphaFoldDB" id="A0A845PR38"/>
<dbReference type="RefSeq" id="WP_166518988.1">
    <property type="nucleotide sequence ID" value="NZ_JAAABJ010000374.1"/>
</dbReference>
<protein>
    <submittedName>
        <fullName evidence="1">Uncharacterized protein</fullName>
    </submittedName>
</protein>
<sequence length="204" mass="24161">MTQKELKIEYDKCKNEFDTIKDEIEKQIVKVENYKGTFYEIEPFSYQRSGFKQGKLVENMNRIKKTNDLYIYGFNEDNKIVEVKEGIDIDNEYYYQFLFYEKNTLIKSLAFNNGKTLQNISYYTHIDDLLIKLYSVGRRGGIEEEYSYDQRGFLEKITIRQFDRSGNEASTLFHSFEYNSDGSLKSIIESAMGNDDYSEIIYSI</sequence>
<accession>A0A845PR38</accession>
<reference evidence="1 2" key="1">
    <citation type="submission" date="2019-11" db="EMBL/GenBank/DDBJ databases">
        <title>Characterization of Elizabethkingia argenteiflava sp. nov., isolated from inner surface of Soybean Pods.</title>
        <authorList>
            <person name="Mo S."/>
        </authorList>
    </citation>
    <scope>NUCLEOTIDE SEQUENCE [LARGE SCALE GENOMIC DNA]</scope>
    <source>
        <strain evidence="1 2">YB22</strain>
    </source>
</reference>
<organism evidence="1 2">
    <name type="scientific">Elizabethkingia argenteiflava</name>
    <dbReference type="NCBI Taxonomy" id="2681556"/>
    <lineage>
        <taxon>Bacteria</taxon>
        <taxon>Pseudomonadati</taxon>
        <taxon>Bacteroidota</taxon>
        <taxon>Flavobacteriia</taxon>
        <taxon>Flavobacteriales</taxon>
        <taxon>Weeksellaceae</taxon>
        <taxon>Elizabethkingia</taxon>
    </lineage>
</organism>
<name>A0A845PR38_9FLAO</name>
<evidence type="ECO:0000313" key="2">
    <source>
        <dbReference type="Proteomes" id="UP000553459"/>
    </source>
</evidence>
<evidence type="ECO:0000313" key="1">
    <source>
        <dbReference type="EMBL" id="NAW50662.1"/>
    </source>
</evidence>